<dbReference type="GO" id="GO:0016740">
    <property type="term" value="F:transferase activity"/>
    <property type="evidence" value="ECO:0007669"/>
    <property type="project" value="UniProtKB-KW"/>
</dbReference>
<name>A0A4R5Q1M1_9PROT</name>
<reference evidence="1 2" key="1">
    <citation type="journal article" date="2016" name="J. Microbiol.">
        <title>Dankookia rubra gen. nov., sp. nov., an alphaproteobacterium isolated from sediment of a shallow stream.</title>
        <authorList>
            <person name="Kim W.H."/>
            <person name="Kim D.H."/>
            <person name="Kang K."/>
            <person name="Ahn T.Y."/>
        </authorList>
    </citation>
    <scope>NUCLEOTIDE SEQUENCE [LARGE SCALE GENOMIC DNA]</scope>
    <source>
        <strain evidence="1 2">JCM30602</strain>
    </source>
</reference>
<sequence length="48" mass="5103">DPARRAAMGAAARAGAERRWDRRLLAARFCEVVEAAARSPARAALVPA</sequence>
<dbReference type="EMBL" id="SMSJ01000267">
    <property type="protein sequence ID" value="TDH56058.1"/>
    <property type="molecule type" value="Genomic_DNA"/>
</dbReference>
<keyword evidence="2" id="KW-1185">Reference proteome</keyword>
<protein>
    <submittedName>
        <fullName evidence="1">Glycosyltransferase WbuB</fullName>
    </submittedName>
</protein>
<feature type="non-terminal residue" evidence="1">
    <location>
        <position position="1"/>
    </location>
</feature>
<dbReference type="Proteomes" id="UP000295096">
    <property type="component" value="Unassembled WGS sequence"/>
</dbReference>
<comment type="caution">
    <text evidence="1">The sequence shown here is derived from an EMBL/GenBank/DDBJ whole genome shotgun (WGS) entry which is preliminary data.</text>
</comment>
<organism evidence="1 2">
    <name type="scientific">Dankookia rubra</name>
    <dbReference type="NCBI Taxonomy" id="1442381"/>
    <lineage>
        <taxon>Bacteria</taxon>
        <taxon>Pseudomonadati</taxon>
        <taxon>Pseudomonadota</taxon>
        <taxon>Alphaproteobacteria</taxon>
        <taxon>Acetobacterales</taxon>
        <taxon>Roseomonadaceae</taxon>
        <taxon>Dankookia</taxon>
    </lineage>
</organism>
<gene>
    <name evidence="1" type="ORF">E2C06_36470</name>
</gene>
<evidence type="ECO:0000313" key="2">
    <source>
        <dbReference type="Proteomes" id="UP000295096"/>
    </source>
</evidence>
<evidence type="ECO:0000313" key="1">
    <source>
        <dbReference type="EMBL" id="TDH56058.1"/>
    </source>
</evidence>
<dbReference type="AlphaFoldDB" id="A0A4R5Q1M1"/>
<keyword evidence="1" id="KW-0808">Transferase</keyword>
<proteinExistence type="predicted"/>
<accession>A0A4R5Q1M1</accession>